<evidence type="ECO:0000256" key="4">
    <source>
        <dbReference type="ARBA" id="ARBA00023239"/>
    </source>
</evidence>
<reference evidence="6 7" key="1">
    <citation type="submission" date="2015-09" db="EMBL/GenBank/DDBJ databases">
        <authorList>
            <consortium name="Pathogen Informatics"/>
        </authorList>
    </citation>
    <scope>NUCLEOTIDE SEQUENCE [LARGE SCALE GENOMIC DNA]</scope>
    <source>
        <strain evidence="6 7">2789STDY5834939</strain>
    </source>
</reference>
<sequence>MICDIFNKLCEHRVVSILRGVPSETLEPVLDALCKGGVYAVEITMNTDNGLDMIERAKKHVGGRMMIGAGTVLDAQTARLCILAGADFLLSPVLAPDMIALCNQYDKLAVPGIFTPTEALQARRLGALMIKVFPVGSVGPQYIRDLLGPLGQLSLMPVGGVTLENAADFFKAGAAAIGVGSCLVSGALAAKHDFDEITRRAKAFQEAAGPRA</sequence>
<dbReference type="NCBIfam" id="TIGR01182">
    <property type="entry name" value="eda"/>
    <property type="match status" value="1"/>
</dbReference>
<dbReference type="GO" id="GO:0016829">
    <property type="term" value="F:lyase activity"/>
    <property type="evidence" value="ECO:0007669"/>
    <property type="project" value="UniProtKB-KW"/>
</dbReference>
<name>A0A174RIM0_9FIRM</name>
<dbReference type="AlphaFoldDB" id="A0A174RIM0"/>
<dbReference type="CDD" id="cd00452">
    <property type="entry name" value="KDPG_aldolase"/>
    <property type="match status" value="1"/>
</dbReference>
<evidence type="ECO:0000256" key="5">
    <source>
        <dbReference type="ARBA" id="ARBA00023277"/>
    </source>
</evidence>
<comment type="pathway">
    <text evidence="1">Carbohydrate acid metabolism.</text>
</comment>
<comment type="subunit">
    <text evidence="3">Homotrimer.</text>
</comment>
<dbReference type="InterPro" id="IPR000887">
    <property type="entry name" value="Aldlse_KDPG_KHG"/>
</dbReference>
<evidence type="ECO:0000256" key="1">
    <source>
        <dbReference type="ARBA" id="ARBA00004761"/>
    </source>
</evidence>
<accession>A0A174RIM0</accession>
<evidence type="ECO:0000256" key="3">
    <source>
        <dbReference type="ARBA" id="ARBA00011233"/>
    </source>
</evidence>
<evidence type="ECO:0000256" key="2">
    <source>
        <dbReference type="ARBA" id="ARBA00006906"/>
    </source>
</evidence>
<gene>
    <name evidence="6" type="primary">eda_1</name>
    <name evidence="6" type="ORF">ERS852551_02161</name>
</gene>
<dbReference type="PANTHER" id="PTHR30246">
    <property type="entry name" value="2-KETO-3-DEOXY-6-PHOSPHOGLUCONATE ALDOLASE"/>
    <property type="match status" value="1"/>
</dbReference>
<dbReference type="PANTHER" id="PTHR30246:SF1">
    <property type="entry name" value="2-DEHYDRO-3-DEOXY-6-PHOSPHOGALACTONATE ALDOLASE-RELATED"/>
    <property type="match status" value="1"/>
</dbReference>
<protein>
    <submittedName>
        <fullName evidence="6">Putative KHG/KDPG aldolase</fullName>
    </submittedName>
</protein>
<dbReference type="RefSeq" id="WP_055245371.1">
    <property type="nucleotide sequence ID" value="NZ_CABIWA010000003.1"/>
</dbReference>
<keyword evidence="4" id="KW-0456">Lyase</keyword>
<evidence type="ECO:0000313" key="7">
    <source>
        <dbReference type="Proteomes" id="UP000095765"/>
    </source>
</evidence>
<organism evidence="6 7">
    <name type="scientific">Anaerotruncus colihominis</name>
    <dbReference type="NCBI Taxonomy" id="169435"/>
    <lineage>
        <taxon>Bacteria</taxon>
        <taxon>Bacillati</taxon>
        <taxon>Bacillota</taxon>
        <taxon>Clostridia</taxon>
        <taxon>Eubacteriales</taxon>
        <taxon>Oscillospiraceae</taxon>
        <taxon>Anaerotruncus</taxon>
    </lineage>
</organism>
<evidence type="ECO:0000313" key="6">
    <source>
        <dbReference type="EMBL" id="CUP85303.1"/>
    </source>
</evidence>
<keyword evidence="5" id="KW-0119">Carbohydrate metabolism</keyword>
<dbReference type="InterPro" id="IPR013785">
    <property type="entry name" value="Aldolase_TIM"/>
</dbReference>
<dbReference type="Proteomes" id="UP000095765">
    <property type="component" value="Unassembled WGS sequence"/>
</dbReference>
<dbReference type="Pfam" id="PF01081">
    <property type="entry name" value="Aldolase"/>
    <property type="match status" value="1"/>
</dbReference>
<dbReference type="EMBL" id="CZBE01000014">
    <property type="protein sequence ID" value="CUP85303.1"/>
    <property type="molecule type" value="Genomic_DNA"/>
</dbReference>
<dbReference type="OrthoDB" id="9802667at2"/>
<proteinExistence type="inferred from homology"/>
<comment type="similarity">
    <text evidence="2">Belongs to the KHG/KDPG aldolase family.</text>
</comment>
<dbReference type="Gene3D" id="3.20.20.70">
    <property type="entry name" value="Aldolase class I"/>
    <property type="match status" value="1"/>
</dbReference>
<dbReference type="SUPFAM" id="SSF51569">
    <property type="entry name" value="Aldolase"/>
    <property type="match status" value="1"/>
</dbReference>